<dbReference type="NCBIfam" id="TIGR00177">
    <property type="entry name" value="molyb_syn"/>
    <property type="match status" value="1"/>
</dbReference>
<evidence type="ECO:0000313" key="4">
    <source>
        <dbReference type="Proteomes" id="UP000253314"/>
    </source>
</evidence>
<dbReference type="EMBL" id="QOCW01000007">
    <property type="protein sequence ID" value="RBW69912.1"/>
    <property type="molecule type" value="Genomic_DNA"/>
</dbReference>
<dbReference type="AlphaFoldDB" id="A0A366XUV3"/>
<dbReference type="Gene3D" id="3.30.70.2860">
    <property type="match status" value="1"/>
</dbReference>
<dbReference type="InterPro" id="IPR001453">
    <property type="entry name" value="MoaB/Mog_dom"/>
</dbReference>
<dbReference type="InterPro" id="IPR050101">
    <property type="entry name" value="CinA"/>
</dbReference>
<dbReference type="Pfam" id="PF18146">
    <property type="entry name" value="CinA_KH"/>
    <property type="match status" value="1"/>
</dbReference>
<reference evidence="3 4" key="1">
    <citation type="submission" date="2018-07" db="EMBL/GenBank/DDBJ databases">
        <title>Lottiidibacillus patelloidae gen. nov., sp. nov., isolated from the intestinal tract of a marine limpet and the reclassification of B. taeanensis BH030017T, B. algicola KMM 3737T and B. hwajinpoensis SW-72T as genus Lottiidibacillus.</title>
        <authorList>
            <person name="Liu R."/>
            <person name="Huang Z."/>
        </authorList>
    </citation>
    <scope>NUCLEOTIDE SEQUENCE [LARGE SCALE GENOMIC DNA]</scope>
    <source>
        <strain evidence="3 4">BH030017</strain>
    </source>
</reference>
<protein>
    <recommendedName>
        <fullName evidence="1">Putative competence-damage inducible protein</fullName>
    </recommendedName>
</protein>
<accession>A0A366XUV3</accession>
<dbReference type="InterPro" id="IPR036425">
    <property type="entry name" value="MoaB/Mog-like_dom_sf"/>
</dbReference>
<dbReference type="NCBIfam" id="TIGR00200">
    <property type="entry name" value="cinA_nterm"/>
    <property type="match status" value="1"/>
</dbReference>
<evidence type="ECO:0000313" key="3">
    <source>
        <dbReference type="EMBL" id="RBW69912.1"/>
    </source>
</evidence>
<organism evidence="3 4">
    <name type="scientific">Bacillus taeanensis</name>
    <dbReference type="NCBI Taxonomy" id="273032"/>
    <lineage>
        <taxon>Bacteria</taxon>
        <taxon>Bacillati</taxon>
        <taxon>Bacillota</taxon>
        <taxon>Bacilli</taxon>
        <taxon>Bacillales</taxon>
        <taxon>Bacillaceae</taxon>
        <taxon>Bacillus</taxon>
    </lineage>
</organism>
<dbReference type="InterPro" id="IPR041424">
    <property type="entry name" value="CinA_KH"/>
</dbReference>
<dbReference type="PANTHER" id="PTHR13939:SF0">
    <property type="entry name" value="NMN AMIDOHYDROLASE-LIKE PROTEIN YFAY"/>
    <property type="match status" value="1"/>
</dbReference>
<dbReference type="SMART" id="SM00852">
    <property type="entry name" value="MoCF_biosynth"/>
    <property type="match status" value="1"/>
</dbReference>
<dbReference type="OrthoDB" id="9801454at2"/>
<dbReference type="SUPFAM" id="SSF142433">
    <property type="entry name" value="CinA-like"/>
    <property type="match status" value="1"/>
</dbReference>
<sequence length="414" mass="45796">MNAEIIAIGSELLLGQICNSNAQFLSKQLAELGVNVYYHTVVGDNAERLQHTINVAKDRSNLIIFTGGLGPTKDDLTKETVASFLKKELVYNQKAMDQITAYFERTNRIMTPNNKKQALVLKGSAVLANDFGMAPGMAVKENNTIYMMFPGPPKELKPMFLKYGKQFLQQEGIVKDQIVSRVLRFFGIGESQLETDIEDIIDTQTNPTIAPLAADGEVTLRITAKHKNKQEAEEMLDQLEETIYQRIGQYFYGYEETSLRDEVFRLLQEQQKTIACAESLTGGMFAQTITDLPGASDVFKGGVSCYTKEMKEQLVHVPHELLETEGAISAACAESLAVNIKKITNAHIGISFTGVAGPSKSEGQEPGTVYIGIASGNNQEYVHKLQLAGSREGIRKRTIQYGYSLLLKHLKKGE</sequence>
<dbReference type="SUPFAM" id="SSF53218">
    <property type="entry name" value="Molybdenum cofactor biosynthesis proteins"/>
    <property type="match status" value="1"/>
</dbReference>
<dbReference type="PIRSF" id="PIRSF006728">
    <property type="entry name" value="CinA"/>
    <property type="match status" value="1"/>
</dbReference>
<dbReference type="InterPro" id="IPR036653">
    <property type="entry name" value="CinA-like_C"/>
</dbReference>
<gene>
    <name evidence="1" type="primary">cinA</name>
    <name evidence="3" type="ORF">DS031_08620</name>
</gene>
<keyword evidence="4" id="KW-1185">Reference proteome</keyword>
<dbReference type="Gene3D" id="3.90.950.20">
    <property type="entry name" value="CinA-like"/>
    <property type="match status" value="1"/>
</dbReference>
<dbReference type="Gene3D" id="3.40.980.10">
    <property type="entry name" value="MoaB/Mog-like domain"/>
    <property type="match status" value="1"/>
</dbReference>
<comment type="similarity">
    <text evidence="1">Belongs to the CinA family.</text>
</comment>
<dbReference type="Pfam" id="PF00994">
    <property type="entry name" value="MoCF_biosynth"/>
    <property type="match status" value="1"/>
</dbReference>
<dbReference type="CDD" id="cd00885">
    <property type="entry name" value="cinA"/>
    <property type="match status" value="1"/>
</dbReference>
<dbReference type="HAMAP" id="MF_00226_B">
    <property type="entry name" value="CinA_B"/>
    <property type="match status" value="1"/>
</dbReference>
<dbReference type="Proteomes" id="UP000253314">
    <property type="component" value="Unassembled WGS sequence"/>
</dbReference>
<proteinExistence type="inferred from homology"/>
<comment type="caution">
    <text evidence="3">The sequence shown here is derived from an EMBL/GenBank/DDBJ whole genome shotgun (WGS) entry which is preliminary data.</text>
</comment>
<dbReference type="PANTHER" id="PTHR13939">
    <property type="entry name" value="NICOTINAMIDE-NUCLEOTIDE AMIDOHYDROLASE PNCC"/>
    <property type="match status" value="1"/>
</dbReference>
<dbReference type="InterPro" id="IPR008135">
    <property type="entry name" value="Competence-induced_CinA"/>
</dbReference>
<evidence type="ECO:0000256" key="1">
    <source>
        <dbReference type="HAMAP-Rule" id="MF_00226"/>
    </source>
</evidence>
<dbReference type="InterPro" id="IPR008136">
    <property type="entry name" value="CinA_C"/>
</dbReference>
<dbReference type="RefSeq" id="WP_113805641.1">
    <property type="nucleotide sequence ID" value="NZ_QOCW01000007.1"/>
</dbReference>
<dbReference type="NCBIfam" id="NF001813">
    <property type="entry name" value="PRK00549.1"/>
    <property type="match status" value="1"/>
</dbReference>
<name>A0A366XUV3_9BACI</name>
<dbReference type="NCBIfam" id="TIGR00199">
    <property type="entry name" value="PncC_domain"/>
    <property type="match status" value="1"/>
</dbReference>
<feature type="domain" description="MoaB/Mog" evidence="2">
    <location>
        <begin position="4"/>
        <end position="170"/>
    </location>
</feature>
<dbReference type="Pfam" id="PF02464">
    <property type="entry name" value="CinA"/>
    <property type="match status" value="1"/>
</dbReference>
<evidence type="ECO:0000259" key="2">
    <source>
        <dbReference type="SMART" id="SM00852"/>
    </source>
</evidence>